<evidence type="ECO:0000256" key="4">
    <source>
        <dbReference type="ARBA" id="ARBA00022676"/>
    </source>
</evidence>
<dbReference type="SUPFAM" id="SSF53448">
    <property type="entry name" value="Nucleotide-diphospho-sugar transferases"/>
    <property type="match status" value="1"/>
</dbReference>
<name>A0A6M8HVU8_9PROT</name>
<keyword evidence="5 10" id="KW-0808">Transferase</keyword>
<comment type="pathway">
    <text evidence="2">Lipid metabolism; sphingolipid metabolism.</text>
</comment>
<dbReference type="GO" id="GO:0008120">
    <property type="term" value="F:ceramide glucosyltransferase activity"/>
    <property type="evidence" value="ECO:0007669"/>
    <property type="project" value="TreeGrafter"/>
</dbReference>
<gene>
    <name evidence="10" type="ORF">HN018_06635</name>
</gene>
<proteinExistence type="predicted"/>
<dbReference type="EMBL" id="CP053708">
    <property type="protein sequence ID" value="QKE92488.1"/>
    <property type="molecule type" value="Genomic_DNA"/>
</dbReference>
<dbReference type="GO" id="GO:0006679">
    <property type="term" value="P:glucosylceramide biosynthetic process"/>
    <property type="evidence" value="ECO:0007669"/>
    <property type="project" value="TreeGrafter"/>
</dbReference>
<evidence type="ECO:0000313" key="10">
    <source>
        <dbReference type="EMBL" id="QKE92488.1"/>
    </source>
</evidence>
<keyword evidence="4" id="KW-0328">Glycosyltransferase</keyword>
<keyword evidence="6 9" id="KW-0812">Transmembrane</keyword>
<keyword evidence="11" id="KW-1185">Reference proteome</keyword>
<dbReference type="CDD" id="cd02520">
    <property type="entry name" value="Glucosylceramide_synthase"/>
    <property type="match status" value="1"/>
</dbReference>
<organism evidence="10 11">
    <name type="scientific">Lichenicola cladoniae</name>
    <dbReference type="NCBI Taxonomy" id="1484109"/>
    <lineage>
        <taxon>Bacteria</taxon>
        <taxon>Pseudomonadati</taxon>
        <taxon>Pseudomonadota</taxon>
        <taxon>Alphaproteobacteria</taxon>
        <taxon>Acetobacterales</taxon>
        <taxon>Acetobacteraceae</taxon>
        <taxon>Lichenicola</taxon>
    </lineage>
</organism>
<sequence>MVHLVSLAVVSVRCRERPDRLAASAGAPPVTIIRPVCRIDNFERETLASTFALDYPDYEIVFCVARADDPVAAIVHELMAEHPGVPARLLVGEDRRSSNPKLNNVLKGWDAARHRWIIMADSNVLMPPDYVQRLMRRWRRDTGLVCSMPIGSRPGNFWASLECAFLNTFEARWQYVGETLGFGFAQGKSMLFERGVVDRAGGLLRALGSEAAEDAAFTRLIHEAGLRVHLVDTPFEQPLGCRTFAEVWGRQRRWATLRRTTFPLMFAPEILTGALFPILAGIYAARADGHSETLAVGLLCVLWFGAEALLARSAGWHFPARMLLACVVRDALVPALWVEGWLRHEFNWRGNEMDSRRPHGDEVDAG</sequence>
<dbReference type="Pfam" id="PF13506">
    <property type="entry name" value="Glyco_transf_21"/>
    <property type="match status" value="1"/>
</dbReference>
<evidence type="ECO:0000256" key="7">
    <source>
        <dbReference type="ARBA" id="ARBA00022989"/>
    </source>
</evidence>
<dbReference type="InterPro" id="IPR029044">
    <property type="entry name" value="Nucleotide-diphossugar_trans"/>
</dbReference>
<evidence type="ECO:0000256" key="3">
    <source>
        <dbReference type="ARBA" id="ARBA00004991"/>
    </source>
</evidence>
<feature type="transmembrane region" description="Helical" evidence="9">
    <location>
        <begin position="262"/>
        <end position="282"/>
    </location>
</feature>
<dbReference type="KEGG" id="lck:HN018_06635"/>
<evidence type="ECO:0000256" key="9">
    <source>
        <dbReference type="SAM" id="Phobius"/>
    </source>
</evidence>
<evidence type="ECO:0000256" key="8">
    <source>
        <dbReference type="ARBA" id="ARBA00023136"/>
    </source>
</evidence>
<dbReference type="PANTHER" id="PTHR12726">
    <property type="entry name" value="CERAMIDE GLUCOSYLTRANSFERASE"/>
    <property type="match status" value="1"/>
</dbReference>
<dbReference type="AlphaFoldDB" id="A0A6M8HVU8"/>
<protein>
    <submittedName>
        <fullName evidence="10">Glycosyltransferase</fullName>
    </submittedName>
</protein>
<reference evidence="10 11" key="1">
    <citation type="journal article" date="2014" name="World J. Microbiol. Biotechnol.">
        <title>Biodiversity and physiological characteristics of Antarctic and Arctic lichens-associated bacteria.</title>
        <authorList>
            <person name="Lee Y.M."/>
            <person name="Kim E.H."/>
            <person name="Lee H.K."/>
            <person name="Hong S.G."/>
        </authorList>
    </citation>
    <scope>NUCLEOTIDE SEQUENCE [LARGE SCALE GENOMIC DNA]</scope>
    <source>
        <strain evidence="10 11">PAMC 26569</strain>
    </source>
</reference>
<evidence type="ECO:0000256" key="5">
    <source>
        <dbReference type="ARBA" id="ARBA00022679"/>
    </source>
</evidence>
<evidence type="ECO:0000256" key="6">
    <source>
        <dbReference type="ARBA" id="ARBA00022692"/>
    </source>
</evidence>
<evidence type="ECO:0000256" key="2">
    <source>
        <dbReference type="ARBA" id="ARBA00004760"/>
    </source>
</evidence>
<evidence type="ECO:0000313" key="11">
    <source>
        <dbReference type="Proteomes" id="UP000500767"/>
    </source>
</evidence>
<dbReference type="GO" id="GO:0016020">
    <property type="term" value="C:membrane"/>
    <property type="evidence" value="ECO:0007669"/>
    <property type="project" value="UniProtKB-SubCell"/>
</dbReference>
<dbReference type="PANTHER" id="PTHR12726:SF0">
    <property type="entry name" value="CERAMIDE GLUCOSYLTRANSFERASE"/>
    <property type="match status" value="1"/>
</dbReference>
<dbReference type="InterPro" id="IPR025993">
    <property type="entry name" value="Ceramide_glucosylTrfase"/>
</dbReference>
<evidence type="ECO:0000256" key="1">
    <source>
        <dbReference type="ARBA" id="ARBA00004141"/>
    </source>
</evidence>
<dbReference type="Gene3D" id="3.90.550.10">
    <property type="entry name" value="Spore Coat Polysaccharide Biosynthesis Protein SpsA, Chain A"/>
    <property type="match status" value="1"/>
</dbReference>
<keyword evidence="8 9" id="KW-0472">Membrane</keyword>
<feature type="transmembrane region" description="Helical" evidence="9">
    <location>
        <begin position="294"/>
        <end position="311"/>
    </location>
</feature>
<dbReference type="Proteomes" id="UP000500767">
    <property type="component" value="Chromosome"/>
</dbReference>
<comment type="subcellular location">
    <subcellularLocation>
        <location evidence="1">Membrane</location>
        <topology evidence="1">Multi-pass membrane protein</topology>
    </subcellularLocation>
</comment>
<keyword evidence="7 9" id="KW-1133">Transmembrane helix</keyword>
<accession>A0A6M8HVU8</accession>
<comment type="pathway">
    <text evidence="3">Sphingolipid metabolism.</text>
</comment>